<keyword evidence="2" id="KW-1185">Reference proteome</keyword>
<dbReference type="SUPFAM" id="SSF54495">
    <property type="entry name" value="UBC-like"/>
    <property type="match status" value="1"/>
</dbReference>
<evidence type="ECO:0000313" key="1">
    <source>
        <dbReference type="EMBL" id="CAG9311738.1"/>
    </source>
</evidence>
<dbReference type="EMBL" id="CAJZBQ010000005">
    <property type="protein sequence ID" value="CAG9311738.1"/>
    <property type="molecule type" value="Genomic_DNA"/>
</dbReference>
<sequence>MAQYHPYWHQQEAQITQVSSVYPGTRRIDAITIEVPLNIHGPTLYLQCRLPQNFPMAAPQIFVMSTVTHPLLDSTMRVNHDYLVRWNQQSTIFNAVNIVHQEFLKSPPTVIANPKQTQITDPRATVVDFTDRLSALTSAELSQLSQDDMIAIVKNYPGLKETVDQNARTTEICNQLALENLTISEEASKLKAEYDQLRQIYITNRDQIRRVGGENSAGIKDEGAYKREIQRLLEQQEREVRDVETRIEREFDPSLLEDYVKAATHFHMIDNIKAKLNA</sequence>
<dbReference type="Proteomes" id="UP001162131">
    <property type="component" value="Unassembled WGS sequence"/>
</dbReference>
<dbReference type="AlphaFoldDB" id="A0AAU9ITV9"/>
<gene>
    <name evidence="1" type="ORF">BSTOLATCC_MIC5000</name>
</gene>
<accession>A0AAU9ITV9</accession>
<dbReference type="CDD" id="cd11685">
    <property type="entry name" value="UEV_TSG101-like"/>
    <property type="match status" value="1"/>
</dbReference>
<comment type="caution">
    <text evidence="1">The sequence shown here is derived from an EMBL/GenBank/DDBJ whole genome shotgun (WGS) entry which is preliminary data.</text>
</comment>
<protein>
    <recommendedName>
        <fullName evidence="3">VPS37 C-terminal domain-containing protein</fullName>
    </recommendedName>
</protein>
<reference evidence="1" key="1">
    <citation type="submission" date="2021-09" db="EMBL/GenBank/DDBJ databases">
        <authorList>
            <consortium name="AG Swart"/>
            <person name="Singh M."/>
            <person name="Singh A."/>
            <person name="Seah K."/>
            <person name="Emmerich C."/>
        </authorList>
    </citation>
    <scope>NUCLEOTIDE SEQUENCE</scope>
    <source>
        <strain evidence="1">ATCC30299</strain>
    </source>
</reference>
<evidence type="ECO:0008006" key="3">
    <source>
        <dbReference type="Google" id="ProtNLM"/>
    </source>
</evidence>
<name>A0AAU9ITV9_9CILI</name>
<organism evidence="1 2">
    <name type="scientific">Blepharisma stoltei</name>
    <dbReference type="NCBI Taxonomy" id="1481888"/>
    <lineage>
        <taxon>Eukaryota</taxon>
        <taxon>Sar</taxon>
        <taxon>Alveolata</taxon>
        <taxon>Ciliophora</taxon>
        <taxon>Postciliodesmatophora</taxon>
        <taxon>Heterotrichea</taxon>
        <taxon>Heterotrichida</taxon>
        <taxon>Blepharismidae</taxon>
        <taxon>Blepharisma</taxon>
    </lineage>
</organism>
<dbReference type="InterPro" id="IPR016135">
    <property type="entry name" value="UBQ-conjugating_enzyme/RWD"/>
</dbReference>
<evidence type="ECO:0000313" key="2">
    <source>
        <dbReference type="Proteomes" id="UP001162131"/>
    </source>
</evidence>
<dbReference type="Gene3D" id="3.10.110.10">
    <property type="entry name" value="Ubiquitin Conjugating Enzyme"/>
    <property type="match status" value="1"/>
</dbReference>
<proteinExistence type="predicted"/>